<evidence type="ECO:0000256" key="1">
    <source>
        <dbReference type="ARBA" id="ARBA00022475"/>
    </source>
</evidence>
<keyword evidence="6" id="KW-0865">Zymogen</keyword>
<keyword evidence="3" id="KW-0210">Decarboxylase</keyword>
<evidence type="ECO:0000256" key="2">
    <source>
        <dbReference type="ARBA" id="ARBA00022516"/>
    </source>
</evidence>
<accession>A0ABW5GPQ9</accession>
<keyword evidence="10" id="KW-0670">Pyruvate</keyword>
<evidence type="ECO:0000256" key="4">
    <source>
        <dbReference type="ARBA" id="ARBA00023098"/>
    </source>
</evidence>
<dbReference type="InterPro" id="IPR033175">
    <property type="entry name" value="PSD-A"/>
</dbReference>
<dbReference type="PANTHER" id="PTHR35809">
    <property type="entry name" value="ARCHAETIDYLSERINE DECARBOXYLASE PROENZYME-RELATED"/>
    <property type="match status" value="1"/>
</dbReference>
<evidence type="ECO:0000256" key="3">
    <source>
        <dbReference type="ARBA" id="ARBA00022793"/>
    </source>
</evidence>
<reference evidence="12" key="1">
    <citation type="journal article" date="2019" name="Int. J. Syst. Evol. Microbiol.">
        <title>The Global Catalogue of Microorganisms (GCM) 10K type strain sequencing project: providing services to taxonomists for standard genome sequencing and annotation.</title>
        <authorList>
            <consortium name="The Broad Institute Genomics Platform"/>
            <consortium name="The Broad Institute Genome Sequencing Center for Infectious Disease"/>
            <person name="Wu L."/>
            <person name="Ma J."/>
        </authorList>
    </citation>
    <scope>NUCLEOTIDE SEQUENCE [LARGE SCALE GENOMIC DNA]</scope>
    <source>
        <strain evidence="12">CGMCC 4.7643</strain>
    </source>
</reference>
<comment type="caution">
    <text evidence="11">The sequence shown here is derived from an EMBL/GenBank/DDBJ whole genome shotgun (WGS) entry which is preliminary data.</text>
</comment>
<proteinExistence type="predicted"/>
<keyword evidence="8" id="KW-0456">Lyase</keyword>
<evidence type="ECO:0000256" key="10">
    <source>
        <dbReference type="ARBA" id="ARBA00023317"/>
    </source>
</evidence>
<gene>
    <name evidence="11" type="ORF">ACFSYJ_29960</name>
</gene>
<keyword evidence="2" id="KW-0444">Lipid biosynthesis</keyword>
<evidence type="ECO:0000256" key="6">
    <source>
        <dbReference type="ARBA" id="ARBA00023145"/>
    </source>
</evidence>
<name>A0ABW5GPQ9_9PSEU</name>
<sequence>MAKSLEEWIETDVRAVQDKSLSWLSQYYFFRDPTRPAYIDPYYFFSPADGVILYQEVVEPGECLVDIKGKPYSLRDALRDPSYDRTSLVIGIFMTFFDVHVNRVPYSGRLSYRELDAIDTLNLPMLAVEKDLVEDLRISTSAADYLHNNQRMVNRFENADLSGPYYVLQIADYDVDSITPFELRQNQAVSQGDRFSQIRYGSQVDLIIPVSDRYDLTPLQRTGDHVEGGVDPLVRITDREEPAAEAAATEGAAR</sequence>
<evidence type="ECO:0000256" key="9">
    <source>
        <dbReference type="ARBA" id="ARBA00023264"/>
    </source>
</evidence>
<evidence type="ECO:0000313" key="12">
    <source>
        <dbReference type="Proteomes" id="UP001597419"/>
    </source>
</evidence>
<dbReference type="Pfam" id="PF02666">
    <property type="entry name" value="PS_Dcarbxylase"/>
    <property type="match status" value="1"/>
</dbReference>
<evidence type="ECO:0000256" key="5">
    <source>
        <dbReference type="ARBA" id="ARBA00023136"/>
    </source>
</evidence>
<dbReference type="PANTHER" id="PTHR35809:SF1">
    <property type="entry name" value="ARCHAETIDYLSERINE DECARBOXYLASE PROENZYME-RELATED"/>
    <property type="match status" value="1"/>
</dbReference>
<dbReference type="RefSeq" id="WP_345393092.1">
    <property type="nucleotide sequence ID" value="NZ_BAABHG010000005.1"/>
</dbReference>
<evidence type="ECO:0000256" key="7">
    <source>
        <dbReference type="ARBA" id="ARBA00023209"/>
    </source>
</evidence>
<keyword evidence="12" id="KW-1185">Reference proteome</keyword>
<keyword evidence="1" id="KW-1003">Cell membrane</keyword>
<keyword evidence="7" id="KW-0594">Phospholipid biosynthesis</keyword>
<evidence type="ECO:0000256" key="8">
    <source>
        <dbReference type="ARBA" id="ARBA00023239"/>
    </source>
</evidence>
<organism evidence="11 12">
    <name type="scientific">Amycolatopsis samaneae</name>
    <dbReference type="NCBI Taxonomy" id="664691"/>
    <lineage>
        <taxon>Bacteria</taxon>
        <taxon>Bacillati</taxon>
        <taxon>Actinomycetota</taxon>
        <taxon>Actinomycetes</taxon>
        <taxon>Pseudonocardiales</taxon>
        <taxon>Pseudonocardiaceae</taxon>
        <taxon>Amycolatopsis</taxon>
    </lineage>
</organism>
<dbReference type="Proteomes" id="UP001597419">
    <property type="component" value="Unassembled WGS sequence"/>
</dbReference>
<evidence type="ECO:0000313" key="11">
    <source>
        <dbReference type="EMBL" id="MFD2462868.1"/>
    </source>
</evidence>
<protein>
    <submittedName>
        <fullName evidence="11">Phosphatidylserine decarboxylase</fullName>
    </submittedName>
</protein>
<keyword evidence="9" id="KW-1208">Phospholipid metabolism</keyword>
<keyword evidence="4" id="KW-0443">Lipid metabolism</keyword>
<dbReference type="EMBL" id="JBHUKU010000020">
    <property type="protein sequence ID" value="MFD2462868.1"/>
    <property type="molecule type" value="Genomic_DNA"/>
</dbReference>
<keyword evidence="5" id="KW-0472">Membrane</keyword>
<dbReference type="InterPro" id="IPR003817">
    <property type="entry name" value="PS_Dcarbxylase"/>
</dbReference>